<dbReference type="InterPro" id="IPR036872">
    <property type="entry name" value="CH_dom_sf"/>
</dbReference>
<dbReference type="InterPro" id="IPR001589">
    <property type="entry name" value="Actinin_actin-bd_CS"/>
</dbReference>
<dbReference type="SMART" id="SM00150">
    <property type="entry name" value="SPEC"/>
    <property type="match status" value="3"/>
</dbReference>
<reference evidence="6" key="1">
    <citation type="submission" date="2022-03" db="EMBL/GenBank/DDBJ databases">
        <authorList>
            <person name="Martin H S."/>
        </authorList>
    </citation>
    <scope>NUCLEOTIDE SEQUENCE</scope>
</reference>
<feature type="non-terminal residue" evidence="6">
    <location>
        <position position="922"/>
    </location>
</feature>
<evidence type="ECO:0000256" key="2">
    <source>
        <dbReference type="ARBA" id="ARBA00023203"/>
    </source>
</evidence>
<evidence type="ECO:0000256" key="3">
    <source>
        <dbReference type="SAM" id="Coils"/>
    </source>
</evidence>
<keyword evidence="1" id="KW-0677">Repeat</keyword>
<dbReference type="Proteomes" id="UP000837857">
    <property type="component" value="Chromosome 21"/>
</dbReference>
<dbReference type="InterPro" id="IPR002017">
    <property type="entry name" value="Spectrin_repeat"/>
</dbReference>
<sequence length="922" mass="104596">METSTVDEREDVQKKTFAKWINSQLVKNNKPLVQDLFQDLRDGEVLLSLLEILTAQQYRRERGQMRVHQLNNVNAALRALEAAGLRLVNISGADIVDGNPKLILGLVWSIILHWQVHYHLKDLTSDTQQSNLEKTLLAWCRTHTQNYAGVNIRNFTTSWADGLAFNALLHRWRPQLFDYAAVLRATPHARLDHAFALAHDHLAIARLLDPEDVNTAHPDKKSIMMYVMCLFQSLPHASDDLPEPVENAPASRPLSSATTASELGGYGAALEEALAWLLEAEERLAAQPAPPAADLAQLKEHFHAHERFLLELSEQQCRVGGVLEEGARLLREAALSRDEANEVRLQMRLLNERWEQLRRGAMRRQARVHAALMQAQHHHLQRFRQWLTETEDRMSRMEAEGADGAGDEAALKDTRELHADLRRQQPLVDALADCVVVVDDEAHDDGKARSPVRSRPIVLGPTVRWSAGGVAEIEDELRALGERWSHACQWTLARLGRLARRTQLRRRRDAAARLEADLKQMEASPVSEVGEVLARIEQLQRVTRAVRLERRAAARLLPGAERPEAGPDEPQHDEPEPALAEEAEALLDRLDALLLILDVQASRIRELGFEFDIETSEETTEGSPPPSEAPPEDAHSASKRPRLGRDAQAGFRAFAHWARDAERQLQQAQAELEAGDGDERRGAAAALLERLQRQLDEQRADFEHVEEIQRRLAAEPELQDEAQRHAASVDELRGRWEGVRRQLARLRETLELLEEKERFARRARALRDEMSALGPLEPLEMRLKELNAHSIVLLAKALPRVHREQVQDETRQLKDEYEEVRARAAERAGREGDAREAEFRALRAEVAELEAQIVAEHGVAATQQERDGKLEQLERLRARFDELQSTYEAVVEARRENCDTGSVSGFEFTQQYRELGHEIRRL</sequence>
<organism evidence="6 7">
    <name type="scientific">Iphiclides podalirius</name>
    <name type="common">scarce swallowtail</name>
    <dbReference type="NCBI Taxonomy" id="110791"/>
    <lineage>
        <taxon>Eukaryota</taxon>
        <taxon>Metazoa</taxon>
        <taxon>Ecdysozoa</taxon>
        <taxon>Arthropoda</taxon>
        <taxon>Hexapoda</taxon>
        <taxon>Insecta</taxon>
        <taxon>Pterygota</taxon>
        <taxon>Neoptera</taxon>
        <taxon>Endopterygota</taxon>
        <taxon>Lepidoptera</taxon>
        <taxon>Glossata</taxon>
        <taxon>Ditrysia</taxon>
        <taxon>Papilionoidea</taxon>
        <taxon>Papilionidae</taxon>
        <taxon>Papilioninae</taxon>
        <taxon>Iphiclides</taxon>
    </lineage>
</organism>
<keyword evidence="2" id="KW-0009">Actin-binding</keyword>
<dbReference type="Gene3D" id="1.10.418.10">
    <property type="entry name" value="Calponin-like domain"/>
    <property type="match status" value="2"/>
</dbReference>
<evidence type="ECO:0000313" key="7">
    <source>
        <dbReference type="Proteomes" id="UP000837857"/>
    </source>
</evidence>
<evidence type="ECO:0000313" key="6">
    <source>
        <dbReference type="EMBL" id="CAH2053923.1"/>
    </source>
</evidence>
<dbReference type="SUPFAM" id="SSF46966">
    <property type="entry name" value="Spectrin repeat"/>
    <property type="match status" value="2"/>
</dbReference>
<keyword evidence="7" id="KW-1185">Reference proteome</keyword>
<dbReference type="Pfam" id="PF00307">
    <property type="entry name" value="CH"/>
    <property type="match status" value="2"/>
</dbReference>
<dbReference type="PROSITE" id="PS00020">
    <property type="entry name" value="ACTININ_2"/>
    <property type="match status" value="1"/>
</dbReference>
<dbReference type="PANTHER" id="PTHR11915">
    <property type="entry name" value="SPECTRIN/FILAMIN RELATED CYTOSKELETAL PROTEIN"/>
    <property type="match status" value="1"/>
</dbReference>
<dbReference type="Gene3D" id="1.20.58.60">
    <property type="match status" value="2"/>
</dbReference>
<gene>
    <name evidence="6" type="ORF">IPOD504_LOCUS8404</name>
</gene>
<protein>
    <recommendedName>
        <fullName evidence="5">Calponin-homology (CH) domain-containing protein</fullName>
    </recommendedName>
</protein>
<proteinExistence type="predicted"/>
<dbReference type="CDD" id="cd21186">
    <property type="entry name" value="CH_DMD-like_rpt1"/>
    <property type="match status" value="1"/>
</dbReference>
<accession>A0ABN8IBK3</accession>
<dbReference type="SMART" id="SM00033">
    <property type="entry name" value="CH"/>
    <property type="match status" value="2"/>
</dbReference>
<feature type="region of interest" description="Disordered" evidence="4">
    <location>
        <begin position="615"/>
        <end position="642"/>
    </location>
</feature>
<feature type="region of interest" description="Disordered" evidence="4">
    <location>
        <begin position="557"/>
        <end position="576"/>
    </location>
</feature>
<feature type="coiled-coil region" evidence="3">
    <location>
        <begin position="658"/>
        <end position="763"/>
    </location>
</feature>
<evidence type="ECO:0000256" key="4">
    <source>
        <dbReference type="SAM" id="MobiDB-lite"/>
    </source>
</evidence>
<dbReference type="SUPFAM" id="SSF47576">
    <property type="entry name" value="Calponin-homology domain, CH-domain"/>
    <property type="match status" value="1"/>
</dbReference>
<dbReference type="CDD" id="cd00176">
    <property type="entry name" value="SPEC"/>
    <property type="match status" value="1"/>
</dbReference>
<feature type="compositionally biased region" description="Basic and acidic residues" evidence="4">
    <location>
        <begin position="561"/>
        <end position="575"/>
    </location>
</feature>
<feature type="domain" description="Calponin-homology (CH)" evidence="5">
    <location>
        <begin position="130"/>
        <end position="235"/>
    </location>
</feature>
<feature type="coiled-coil region" evidence="3">
    <location>
        <begin position="803"/>
        <end position="893"/>
    </location>
</feature>
<keyword evidence="3" id="KW-0175">Coiled coil</keyword>
<dbReference type="InterPro" id="IPR018159">
    <property type="entry name" value="Spectrin/alpha-actinin"/>
</dbReference>
<dbReference type="PROSITE" id="PS50021">
    <property type="entry name" value="CH"/>
    <property type="match status" value="2"/>
</dbReference>
<dbReference type="InterPro" id="IPR001715">
    <property type="entry name" value="CH_dom"/>
</dbReference>
<dbReference type="EMBL" id="OW152833">
    <property type="protein sequence ID" value="CAH2053923.1"/>
    <property type="molecule type" value="Genomic_DNA"/>
</dbReference>
<evidence type="ECO:0000256" key="1">
    <source>
        <dbReference type="ARBA" id="ARBA00022737"/>
    </source>
</evidence>
<name>A0ABN8IBK3_9NEOP</name>
<evidence type="ECO:0000259" key="5">
    <source>
        <dbReference type="PROSITE" id="PS50021"/>
    </source>
</evidence>
<dbReference type="Pfam" id="PF00435">
    <property type="entry name" value="Spectrin"/>
    <property type="match status" value="1"/>
</dbReference>
<feature type="domain" description="Calponin-homology (CH)" evidence="5">
    <location>
        <begin position="11"/>
        <end position="115"/>
    </location>
</feature>